<reference evidence="1 2" key="1">
    <citation type="submission" date="2018-08" db="EMBL/GenBank/DDBJ databases">
        <title>Genome and evolution of the arbuscular mycorrhizal fungus Diversispora epigaea (formerly Glomus versiforme) and its bacterial endosymbionts.</title>
        <authorList>
            <person name="Sun X."/>
            <person name="Fei Z."/>
            <person name="Harrison M."/>
        </authorList>
    </citation>
    <scope>NUCLEOTIDE SEQUENCE [LARGE SCALE GENOMIC DNA]</scope>
    <source>
        <strain evidence="1 2">IT104</strain>
    </source>
</reference>
<accession>A0A397IVH1</accession>
<name>A0A397IVH1_9GLOM</name>
<proteinExistence type="predicted"/>
<gene>
    <name evidence="1" type="ORF">Glove_152g94</name>
</gene>
<evidence type="ECO:0000313" key="1">
    <source>
        <dbReference type="EMBL" id="RHZ79037.1"/>
    </source>
</evidence>
<dbReference type="EMBL" id="PQFF01000143">
    <property type="protein sequence ID" value="RHZ79037.1"/>
    <property type="molecule type" value="Genomic_DNA"/>
</dbReference>
<evidence type="ECO:0000313" key="2">
    <source>
        <dbReference type="Proteomes" id="UP000266861"/>
    </source>
</evidence>
<dbReference type="Proteomes" id="UP000266861">
    <property type="component" value="Unassembled WGS sequence"/>
</dbReference>
<protein>
    <submittedName>
        <fullName evidence="1">Uncharacterized protein</fullName>
    </submittedName>
</protein>
<organism evidence="1 2">
    <name type="scientific">Diversispora epigaea</name>
    <dbReference type="NCBI Taxonomy" id="1348612"/>
    <lineage>
        <taxon>Eukaryota</taxon>
        <taxon>Fungi</taxon>
        <taxon>Fungi incertae sedis</taxon>
        <taxon>Mucoromycota</taxon>
        <taxon>Glomeromycotina</taxon>
        <taxon>Glomeromycetes</taxon>
        <taxon>Diversisporales</taxon>
        <taxon>Diversisporaceae</taxon>
        <taxon>Diversispora</taxon>
    </lineage>
</organism>
<comment type="caution">
    <text evidence="1">The sequence shown here is derived from an EMBL/GenBank/DDBJ whole genome shotgun (WGS) entry which is preliminary data.</text>
</comment>
<keyword evidence="2" id="KW-1185">Reference proteome</keyword>
<dbReference type="AlphaFoldDB" id="A0A397IVH1"/>
<sequence length="71" mass="8205">MLHHINLFNIRDNTVTHVPLHDNFSGLEVFFLSSEGNFQIDSAKYLYHSKECDSTLDHQESSAEIFQPKPN</sequence>